<name>A0A7V3ZWA2_UNCW3</name>
<dbReference type="EMBL" id="DTDJ01000003">
    <property type="protein sequence ID" value="HGL16759.1"/>
    <property type="molecule type" value="Genomic_DNA"/>
</dbReference>
<evidence type="ECO:0000259" key="1">
    <source>
        <dbReference type="PROSITE" id="PS50910"/>
    </source>
</evidence>
<dbReference type="AlphaFoldDB" id="A0A7V3ZWA2"/>
<reference evidence="2" key="1">
    <citation type="journal article" date="2020" name="mSystems">
        <title>Genome- and Community-Level Interaction Insights into Carbon Utilization and Element Cycling Functions of Hydrothermarchaeota in Hydrothermal Sediment.</title>
        <authorList>
            <person name="Zhou Z."/>
            <person name="Liu Y."/>
            <person name="Xu W."/>
            <person name="Pan J."/>
            <person name="Luo Z.H."/>
            <person name="Li M."/>
        </authorList>
    </citation>
    <scope>NUCLEOTIDE SEQUENCE [LARGE SCALE GENOMIC DNA]</scope>
    <source>
        <strain evidence="2">SpSt-69</strain>
    </source>
</reference>
<comment type="caution">
    <text evidence="2">The sequence shown here is derived from an EMBL/GenBank/DDBJ whole genome shotgun (WGS) entry which is preliminary data.</text>
</comment>
<dbReference type="Gene3D" id="1.20.120.330">
    <property type="entry name" value="Nucleotidyltransferases domain 2"/>
    <property type="match status" value="1"/>
</dbReference>
<proteinExistence type="predicted"/>
<accession>A0A7V3ZWA2</accession>
<feature type="domain" description="HEPN" evidence="1">
    <location>
        <begin position="6"/>
        <end position="117"/>
    </location>
</feature>
<evidence type="ECO:0000313" key="2">
    <source>
        <dbReference type="EMBL" id="HGL16759.1"/>
    </source>
</evidence>
<dbReference type="InterPro" id="IPR007842">
    <property type="entry name" value="HEPN_dom"/>
</dbReference>
<dbReference type="SUPFAM" id="SSF81593">
    <property type="entry name" value="Nucleotidyltransferase substrate binding subunit/domain"/>
    <property type="match status" value="1"/>
</dbReference>
<sequence length="125" mass="14475">MKEIWLESAVESLNKAKRMLYVGDYKNACINSRISATKAIYSALADNDDVKYRDEIVALYEIYKLKNGKDEEIEKAVFFLSRFILYEDIVTPYLAEKWEGLPTKEDAEKAVNLAEKLIEKISNLR</sequence>
<protein>
    <submittedName>
        <fullName evidence="2">HEPN domain-containing protein</fullName>
    </submittedName>
</protein>
<gene>
    <name evidence="2" type="ORF">ENU66_00210</name>
</gene>
<dbReference type="Pfam" id="PF05168">
    <property type="entry name" value="HEPN"/>
    <property type="match status" value="1"/>
</dbReference>
<organism evidence="2">
    <name type="scientific">candidate division WOR-3 bacterium</name>
    <dbReference type="NCBI Taxonomy" id="2052148"/>
    <lineage>
        <taxon>Bacteria</taxon>
        <taxon>Bacteria division WOR-3</taxon>
    </lineage>
</organism>
<dbReference type="PROSITE" id="PS50910">
    <property type="entry name" value="HEPN"/>
    <property type="match status" value="1"/>
</dbReference>